<evidence type="ECO:0000256" key="8">
    <source>
        <dbReference type="ARBA" id="ARBA00023157"/>
    </source>
</evidence>
<gene>
    <name evidence="12" type="ORF">GDO81_017282</name>
</gene>
<protein>
    <recommendedName>
        <fullName evidence="4">Secreted phosphoprotein 24</fullName>
    </recommendedName>
    <alternativeName>
        <fullName evidence="9">Secreted phosphoprotein 2</fullName>
    </alternativeName>
</protein>
<dbReference type="Proteomes" id="UP000824782">
    <property type="component" value="Unassembled WGS sequence"/>
</dbReference>
<dbReference type="AlphaFoldDB" id="A0AAV7ACI9"/>
<dbReference type="Gene3D" id="3.10.450.10">
    <property type="match status" value="1"/>
</dbReference>
<evidence type="ECO:0000256" key="7">
    <source>
        <dbReference type="ARBA" id="ARBA00022729"/>
    </source>
</evidence>
<proteinExistence type="inferred from homology"/>
<comment type="similarity">
    <text evidence="3">Belongs to the SPP2 family.</text>
</comment>
<keyword evidence="13" id="KW-1185">Reference proteome</keyword>
<dbReference type="GO" id="GO:0005576">
    <property type="term" value="C:extracellular region"/>
    <property type="evidence" value="ECO:0007669"/>
    <property type="project" value="UniProtKB-SubCell"/>
</dbReference>
<sequence>MRMMLLSVLMLMAFSCCSGKPTYNPRSREDIVTTALDATIDQLNSQSWGKNLLRLSRTGEIKIKPLSQVRGRKDAGDVSEVSLQFTVRETTCNKNTAIDLSECEFQAGQQMETPCESRVLISQGKAMVLKAHCNLHMSSSSESYSSEEVSMRSRSFTPGSKRTEPERFPYDWDPYGRKQQKANPRWDEEEDHYLME</sequence>
<dbReference type="PANTHER" id="PTHR15444:SF4">
    <property type="entry name" value="SECRETED PHOSPHOPROTEIN 24"/>
    <property type="match status" value="1"/>
</dbReference>
<feature type="region of interest" description="Disordered" evidence="10">
    <location>
        <begin position="140"/>
        <end position="196"/>
    </location>
</feature>
<dbReference type="PROSITE" id="PS51257">
    <property type="entry name" value="PROKAR_LIPOPROTEIN"/>
    <property type="match status" value="1"/>
</dbReference>
<evidence type="ECO:0000256" key="4">
    <source>
        <dbReference type="ARBA" id="ARBA00020365"/>
    </source>
</evidence>
<evidence type="ECO:0000256" key="11">
    <source>
        <dbReference type="SAM" id="SignalP"/>
    </source>
</evidence>
<evidence type="ECO:0000256" key="1">
    <source>
        <dbReference type="ARBA" id="ARBA00002371"/>
    </source>
</evidence>
<evidence type="ECO:0000256" key="10">
    <source>
        <dbReference type="SAM" id="MobiDB-lite"/>
    </source>
</evidence>
<evidence type="ECO:0000256" key="6">
    <source>
        <dbReference type="ARBA" id="ARBA00022553"/>
    </source>
</evidence>
<dbReference type="InterPro" id="IPR046350">
    <property type="entry name" value="Cystatin_sf"/>
</dbReference>
<evidence type="ECO:0000313" key="13">
    <source>
        <dbReference type="Proteomes" id="UP000824782"/>
    </source>
</evidence>
<dbReference type="InterPro" id="IPR010892">
    <property type="entry name" value="Spp-24"/>
</dbReference>
<keyword evidence="8" id="KW-1015">Disulfide bond</keyword>
<dbReference type="EMBL" id="WNYA01000008">
    <property type="protein sequence ID" value="KAG8559264.1"/>
    <property type="molecule type" value="Genomic_DNA"/>
</dbReference>
<reference evidence="12" key="1">
    <citation type="thesis" date="2020" institute="ProQuest LLC" country="789 East Eisenhower Parkway, Ann Arbor, MI, USA">
        <title>Comparative Genomics and Chromosome Evolution.</title>
        <authorList>
            <person name="Mudd A.B."/>
        </authorList>
    </citation>
    <scope>NUCLEOTIDE SEQUENCE</scope>
    <source>
        <strain evidence="12">237g6f4</strain>
        <tissue evidence="12">Blood</tissue>
    </source>
</reference>
<dbReference type="PANTHER" id="PTHR15444">
    <property type="entry name" value="SECRETED PHOSPHOPROTEIN 24"/>
    <property type="match status" value="1"/>
</dbReference>
<comment type="subcellular location">
    <subcellularLocation>
        <location evidence="2">Secreted</location>
    </subcellularLocation>
</comment>
<accession>A0AAV7ACI9</accession>
<dbReference type="Pfam" id="PF07448">
    <property type="entry name" value="Spp-24"/>
    <property type="match status" value="1"/>
</dbReference>
<keyword evidence="6" id="KW-0597">Phosphoprotein</keyword>
<name>A0AAV7ACI9_ENGPU</name>
<dbReference type="GO" id="GO:0046849">
    <property type="term" value="P:bone remodeling"/>
    <property type="evidence" value="ECO:0007669"/>
    <property type="project" value="InterPro"/>
</dbReference>
<keyword evidence="5" id="KW-0964">Secreted</keyword>
<feature type="chain" id="PRO_5043709067" description="Secreted phosphoprotein 24" evidence="11">
    <location>
        <begin position="20"/>
        <end position="196"/>
    </location>
</feature>
<evidence type="ECO:0000256" key="5">
    <source>
        <dbReference type="ARBA" id="ARBA00022525"/>
    </source>
</evidence>
<comment type="function">
    <text evidence="1">Could coordinate an aspect of bone turnover.</text>
</comment>
<evidence type="ECO:0000256" key="9">
    <source>
        <dbReference type="ARBA" id="ARBA00029627"/>
    </source>
</evidence>
<feature type="compositionally biased region" description="Basic and acidic residues" evidence="10">
    <location>
        <begin position="161"/>
        <end position="176"/>
    </location>
</feature>
<organism evidence="12 13">
    <name type="scientific">Engystomops pustulosus</name>
    <name type="common">Tungara frog</name>
    <name type="synonym">Physalaemus pustulosus</name>
    <dbReference type="NCBI Taxonomy" id="76066"/>
    <lineage>
        <taxon>Eukaryota</taxon>
        <taxon>Metazoa</taxon>
        <taxon>Chordata</taxon>
        <taxon>Craniata</taxon>
        <taxon>Vertebrata</taxon>
        <taxon>Euteleostomi</taxon>
        <taxon>Amphibia</taxon>
        <taxon>Batrachia</taxon>
        <taxon>Anura</taxon>
        <taxon>Neobatrachia</taxon>
        <taxon>Hyloidea</taxon>
        <taxon>Leptodactylidae</taxon>
        <taxon>Leiuperinae</taxon>
        <taxon>Engystomops</taxon>
    </lineage>
</organism>
<feature type="compositionally biased region" description="Low complexity" evidence="10">
    <location>
        <begin position="140"/>
        <end position="155"/>
    </location>
</feature>
<evidence type="ECO:0000256" key="3">
    <source>
        <dbReference type="ARBA" id="ARBA00008576"/>
    </source>
</evidence>
<dbReference type="SUPFAM" id="SSF54403">
    <property type="entry name" value="Cystatin/monellin"/>
    <property type="match status" value="1"/>
</dbReference>
<keyword evidence="7 11" id="KW-0732">Signal</keyword>
<evidence type="ECO:0000313" key="12">
    <source>
        <dbReference type="EMBL" id="KAG8559264.1"/>
    </source>
</evidence>
<feature type="signal peptide" evidence="11">
    <location>
        <begin position="1"/>
        <end position="19"/>
    </location>
</feature>
<evidence type="ECO:0000256" key="2">
    <source>
        <dbReference type="ARBA" id="ARBA00004613"/>
    </source>
</evidence>
<comment type="caution">
    <text evidence="12">The sequence shown here is derived from an EMBL/GenBank/DDBJ whole genome shotgun (WGS) entry which is preliminary data.</text>
</comment>
<feature type="compositionally biased region" description="Acidic residues" evidence="10">
    <location>
        <begin position="187"/>
        <end position="196"/>
    </location>
</feature>